<organism evidence="5 6">
    <name type="scientific">Stichopus japonicus</name>
    <name type="common">Sea cucumber</name>
    <dbReference type="NCBI Taxonomy" id="307972"/>
    <lineage>
        <taxon>Eukaryota</taxon>
        <taxon>Metazoa</taxon>
        <taxon>Echinodermata</taxon>
        <taxon>Eleutherozoa</taxon>
        <taxon>Echinozoa</taxon>
        <taxon>Holothuroidea</taxon>
        <taxon>Aspidochirotacea</taxon>
        <taxon>Aspidochirotida</taxon>
        <taxon>Stichopodidae</taxon>
        <taxon>Apostichopus</taxon>
    </lineage>
</organism>
<evidence type="ECO:0000256" key="4">
    <source>
        <dbReference type="PROSITE-ProRule" id="PRU01201"/>
    </source>
</evidence>
<evidence type="ECO:0000256" key="3">
    <source>
        <dbReference type="ARBA" id="ARBA00023180"/>
    </source>
</evidence>
<dbReference type="PROSITE" id="PS51854">
    <property type="entry name" value="CSPG"/>
    <property type="match status" value="5"/>
</dbReference>
<evidence type="ECO:0000256" key="2">
    <source>
        <dbReference type="ARBA" id="ARBA00022737"/>
    </source>
</evidence>
<reference evidence="5 6" key="1">
    <citation type="journal article" date="2017" name="PLoS Biol.">
        <title>The sea cucumber genome provides insights into morphological evolution and visceral regeneration.</title>
        <authorList>
            <person name="Zhang X."/>
            <person name="Sun L."/>
            <person name="Yuan J."/>
            <person name="Sun Y."/>
            <person name="Gao Y."/>
            <person name="Zhang L."/>
            <person name="Li S."/>
            <person name="Dai H."/>
            <person name="Hamel J.F."/>
            <person name="Liu C."/>
            <person name="Yu Y."/>
            <person name="Liu S."/>
            <person name="Lin W."/>
            <person name="Guo K."/>
            <person name="Jin S."/>
            <person name="Xu P."/>
            <person name="Storey K.B."/>
            <person name="Huan P."/>
            <person name="Zhang T."/>
            <person name="Zhou Y."/>
            <person name="Zhang J."/>
            <person name="Lin C."/>
            <person name="Li X."/>
            <person name="Xing L."/>
            <person name="Huo D."/>
            <person name="Sun M."/>
            <person name="Wang L."/>
            <person name="Mercier A."/>
            <person name="Li F."/>
            <person name="Yang H."/>
            <person name="Xiang J."/>
        </authorList>
    </citation>
    <scope>NUCLEOTIDE SEQUENCE [LARGE SCALE GENOMIC DNA]</scope>
    <source>
        <strain evidence="5">Shaxun</strain>
        <tissue evidence="5">Muscle</tissue>
    </source>
</reference>
<feature type="repeat" description="CSPG" evidence="4">
    <location>
        <begin position="165"/>
        <end position="257"/>
    </location>
</feature>
<dbReference type="InterPro" id="IPR051561">
    <property type="entry name" value="FRAS1_ECM"/>
</dbReference>
<protein>
    <submittedName>
        <fullName evidence="5">Putative extracellular matrix protein FRAS1-like</fullName>
    </submittedName>
</protein>
<proteinExistence type="predicted"/>
<dbReference type="STRING" id="307972.A0A2G8KS68"/>
<dbReference type="Proteomes" id="UP000230750">
    <property type="component" value="Unassembled WGS sequence"/>
</dbReference>
<keyword evidence="3" id="KW-0325">Glycoprotein</keyword>
<dbReference type="PANTHER" id="PTHR45739:SF1">
    <property type="entry name" value="EXTRACELLULAR MATRIX ORGANIZING PROTEIN FRAS1"/>
    <property type="match status" value="1"/>
</dbReference>
<feature type="repeat" description="CSPG" evidence="4">
    <location>
        <begin position="525"/>
        <end position="625"/>
    </location>
</feature>
<dbReference type="PANTHER" id="PTHR45739">
    <property type="entry name" value="MATRIX PROTEIN, PUTATIVE-RELATED"/>
    <property type="match status" value="1"/>
</dbReference>
<sequence length="800" mass="88631">MEADTDYFMFEVSDTGSPPNILADQMFNIAVMPDNDEPPRLLPGIPEPLGLLVREGEVTPITANLLTYTDPDSVDSTITYNITAPLQSNQGSIEHDDYPFSAIWQFSQADINAGKIIYRPPRIDIGSQSVTFMFHFMVTDVFPDGNTVGPFPFNITILPIDNLSPTFRNHNPVIHVERGGHVPIRTTVTDVVDLDTPGSRLVFTVVKPPQHGYLMRGGFDHLEEGDTFTKQEIVESTFHYVHDGSSAGEDNFVVEVSDGQQSSSLTATIFVLFLDETSPLVSSSTTLFMQLEENSNKTINAGIMSFHDDSSSPSDIEIRLISVPNYGKIQRRMRNGKYETLVKGQSFTQFDVDNYDIRYMAVGEIRSQPVNEILLLNITDSNGNTLPNQVFSIEVTPVNDQRPVVTVADNFEVDEGARESLNTAHIRATDVDTFVSDLSIIISVPPSFGFLENIGPVEGSERTGAGQPIAVFSVQDLIDGHIFYVQSDHTNLEPVEDGFLFHVTDGVNNSPPQIFNISIRLNNDEEPVIFMEQLLVEEGQGVVITNVTLYASDLDTPSDQLTFEVVAPPTHGTLRRLELREDAMFTGRILGTGDSFSYEDVLNELVVYIHDGTDIPSDYLTLELDDGRFRARETLHIIIGLVSDETPRVTVNRGLNVQAGSTTLITADVLIVTDIDSEDVDLIYTLEKDVTIGSLRYIQGGSSEVISTSGRRRTFTQGDIDNGYINYVHNVTDAAGTTIFKFSVVDPEGNRLIDESFIITINEDRIPPRMLANRPLVVDEGGPRSHHQLPFCHRCGQRAR</sequence>
<name>A0A2G8KS68_STIJA</name>
<keyword evidence="6" id="KW-1185">Reference proteome</keyword>
<feature type="repeat" description="CSPG" evidence="4">
    <location>
        <begin position="402"/>
        <end position="504"/>
    </location>
</feature>
<feature type="repeat" description="CSPG" evidence="4">
    <location>
        <begin position="42"/>
        <end position="139"/>
    </location>
</feature>
<dbReference type="Pfam" id="PF16184">
    <property type="entry name" value="Cadherin_3"/>
    <property type="match status" value="6"/>
</dbReference>
<gene>
    <name evidence="5" type="ORF">BSL78_12310</name>
</gene>
<evidence type="ECO:0000256" key="1">
    <source>
        <dbReference type="ARBA" id="ARBA00022729"/>
    </source>
</evidence>
<keyword evidence="1" id="KW-0732">Signal</keyword>
<dbReference type="InterPro" id="IPR039005">
    <property type="entry name" value="CSPG_rpt"/>
</dbReference>
<evidence type="ECO:0000313" key="5">
    <source>
        <dbReference type="EMBL" id="PIK50780.1"/>
    </source>
</evidence>
<dbReference type="GO" id="GO:0009653">
    <property type="term" value="P:anatomical structure morphogenesis"/>
    <property type="evidence" value="ECO:0007669"/>
    <property type="project" value="TreeGrafter"/>
</dbReference>
<dbReference type="OrthoDB" id="430044at2759"/>
<accession>A0A2G8KS68</accession>
<dbReference type="AlphaFoldDB" id="A0A2G8KS68"/>
<comment type="caution">
    <text evidence="5">The sequence shown here is derived from an EMBL/GenBank/DDBJ whole genome shotgun (WGS) entry which is preliminary data.</text>
</comment>
<dbReference type="EMBL" id="MRZV01000404">
    <property type="protein sequence ID" value="PIK50780.1"/>
    <property type="molecule type" value="Genomic_DNA"/>
</dbReference>
<feature type="repeat" description="CSPG" evidence="4">
    <location>
        <begin position="646"/>
        <end position="745"/>
    </location>
</feature>
<evidence type="ECO:0000313" key="6">
    <source>
        <dbReference type="Proteomes" id="UP000230750"/>
    </source>
</evidence>
<keyword evidence="2" id="KW-0677">Repeat</keyword>